<proteinExistence type="predicted"/>
<dbReference type="PIRSF" id="PIRSF006402">
    <property type="entry name" value="UCP006402_thioredoxin"/>
    <property type="match status" value="1"/>
</dbReference>
<dbReference type="Gene3D" id="3.40.30.10">
    <property type="entry name" value="Glutaredoxin"/>
    <property type="match status" value="1"/>
</dbReference>
<dbReference type="InterPro" id="IPR024705">
    <property type="entry name" value="Ssp411"/>
</dbReference>
<dbReference type="Proteomes" id="UP000546464">
    <property type="component" value="Unassembled WGS sequence"/>
</dbReference>
<dbReference type="InterPro" id="IPR036249">
    <property type="entry name" value="Thioredoxin-like_sf"/>
</dbReference>
<dbReference type="RefSeq" id="WP_185674448.1">
    <property type="nucleotide sequence ID" value="NZ_JACHVB010000013.1"/>
</dbReference>
<evidence type="ECO:0000259" key="1">
    <source>
        <dbReference type="Pfam" id="PF03190"/>
    </source>
</evidence>
<sequence length="674" mass="75010">MPETDLSRNRLDGENSLYLRQHAGNPVHWQPWGPEAFEEARRRDVPVIVSVGYSSCHWCHVMERESFEDPYIADLMNRHFVCIKVDREERPDVDQIYMEAVQMINQHGGWPLNAFCLPDGRPFFGGTYFPPEDRGQGIVPWPQLIMRIADYFKKNRDELEENAGNIVKNLAAANVPMGADGTSLANEALVTAAEAICGQHDDEWGGFGDAPKFPPSMTLDFLLAMRATQAVSDQPELASQLDDVIRKSLAGMARGGIFDQIGGGFCRYSTDRHWIIPHFEKMLYDNGLLLDIFSKGWQRYRQPLYADVVTETIGWLEREMLAPEGAFYASLDADSEGVEGKYYVWTPDEIEAVLGKDEAAVFCDAYLITPKGNFEQSGASNPCFAGGETELRTRLAPAREKLLAVRQQRVAPTRDPKILLAWNALAIRGLATAAVAFGKKEWFARARDAADFLWEKMRTPEGRLYSVYYPQAGPRVNATLEDYAYFMEALLALGAWADWHEPGTSRRTLDRAAALMETVFKHFRDPGQAGFFFSPDDGEELVARKKTWFDNAIPSANSSLLHALSALHMLNGTGEYAAEMNDMRQAYPGLVARAPAAVAHALSAYAQSASGLAVIKVKGTDDLEPLRAALAERPWRRVFVQLSDDPAQPEGYQLCVGTTCSAPTADPAEVAQYL</sequence>
<dbReference type="AlphaFoldDB" id="A0A842HD22"/>
<feature type="domain" description="Spermatogenesis-associated protein 20-like TRX" evidence="1">
    <location>
        <begin position="9"/>
        <end position="170"/>
    </location>
</feature>
<dbReference type="InterPro" id="IPR012341">
    <property type="entry name" value="6hp_glycosidase-like_sf"/>
</dbReference>
<dbReference type="Gene3D" id="1.50.10.10">
    <property type="match status" value="1"/>
</dbReference>
<dbReference type="PANTHER" id="PTHR42899">
    <property type="entry name" value="SPERMATOGENESIS-ASSOCIATED PROTEIN 20"/>
    <property type="match status" value="1"/>
</dbReference>
<name>A0A842HD22_9BACT</name>
<comment type="caution">
    <text evidence="2">The sequence shown here is derived from an EMBL/GenBank/DDBJ whole genome shotgun (WGS) entry which is preliminary data.</text>
</comment>
<organism evidence="2 3">
    <name type="scientific">Ruficoccus amylovorans</name>
    <dbReference type="NCBI Taxonomy" id="1804625"/>
    <lineage>
        <taxon>Bacteria</taxon>
        <taxon>Pseudomonadati</taxon>
        <taxon>Verrucomicrobiota</taxon>
        <taxon>Opitutia</taxon>
        <taxon>Puniceicoccales</taxon>
        <taxon>Cerasicoccaceae</taxon>
        <taxon>Ruficoccus</taxon>
    </lineage>
</organism>
<evidence type="ECO:0000313" key="2">
    <source>
        <dbReference type="EMBL" id="MBC2593444.1"/>
    </source>
</evidence>
<evidence type="ECO:0000313" key="3">
    <source>
        <dbReference type="Proteomes" id="UP000546464"/>
    </source>
</evidence>
<keyword evidence="3" id="KW-1185">Reference proteome</keyword>
<dbReference type="SUPFAM" id="SSF52833">
    <property type="entry name" value="Thioredoxin-like"/>
    <property type="match status" value="1"/>
</dbReference>
<dbReference type="PANTHER" id="PTHR42899:SF1">
    <property type="entry name" value="SPERMATOGENESIS-ASSOCIATED PROTEIN 20"/>
    <property type="match status" value="1"/>
</dbReference>
<accession>A0A842HD22</accession>
<reference evidence="2 3" key="1">
    <citation type="submission" date="2020-07" db="EMBL/GenBank/DDBJ databases">
        <authorList>
            <person name="Feng X."/>
        </authorList>
    </citation>
    <scope>NUCLEOTIDE SEQUENCE [LARGE SCALE GENOMIC DNA]</scope>
    <source>
        <strain evidence="2 3">JCM31066</strain>
    </source>
</reference>
<dbReference type="SUPFAM" id="SSF48208">
    <property type="entry name" value="Six-hairpin glycosidases"/>
    <property type="match status" value="1"/>
</dbReference>
<dbReference type="InterPro" id="IPR004879">
    <property type="entry name" value="Ssp411-like_TRX"/>
</dbReference>
<dbReference type="InterPro" id="IPR008928">
    <property type="entry name" value="6-hairpin_glycosidase_sf"/>
</dbReference>
<dbReference type="Pfam" id="PF03190">
    <property type="entry name" value="Thioredox_DsbH"/>
    <property type="match status" value="1"/>
</dbReference>
<dbReference type="CDD" id="cd02955">
    <property type="entry name" value="SSP411"/>
    <property type="match status" value="1"/>
</dbReference>
<dbReference type="GO" id="GO:0005975">
    <property type="term" value="P:carbohydrate metabolic process"/>
    <property type="evidence" value="ECO:0007669"/>
    <property type="project" value="InterPro"/>
</dbReference>
<dbReference type="EMBL" id="JACHVB010000013">
    <property type="protein sequence ID" value="MBC2593444.1"/>
    <property type="molecule type" value="Genomic_DNA"/>
</dbReference>
<protein>
    <submittedName>
        <fullName evidence="2">Thioredoxin domain-containing protein</fullName>
    </submittedName>
</protein>
<gene>
    <name evidence="2" type="ORF">H5P28_04140</name>
</gene>